<reference evidence="4 5" key="1">
    <citation type="submission" date="2023-01" db="EMBL/GenBank/DDBJ databases">
        <title>Analysis of 21 Apiospora genomes using comparative genomics revels a genus with tremendous synthesis potential of carbohydrate active enzymes and secondary metabolites.</title>
        <authorList>
            <person name="Sorensen T."/>
        </authorList>
    </citation>
    <scope>NUCLEOTIDE SEQUENCE [LARGE SCALE GENOMIC DNA]</scope>
    <source>
        <strain evidence="4 5">CBS 20057</strain>
    </source>
</reference>
<dbReference type="Proteomes" id="UP001396898">
    <property type="component" value="Unassembled WGS sequence"/>
</dbReference>
<evidence type="ECO:0000313" key="5">
    <source>
        <dbReference type="Proteomes" id="UP001396898"/>
    </source>
</evidence>
<dbReference type="PROSITE" id="PS00463">
    <property type="entry name" value="ZN2_CY6_FUNGAL_1"/>
    <property type="match status" value="1"/>
</dbReference>
<feature type="compositionally biased region" description="Low complexity" evidence="2">
    <location>
        <begin position="88"/>
        <end position="115"/>
    </location>
</feature>
<evidence type="ECO:0000313" key="4">
    <source>
        <dbReference type="EMBL" id="KAK7994609.1"/>
    </source>
</evidence>
<evidence type="ECO:0000259" key="3">
    <source>
        <dbReference type="PROSITE" id="PS50048"/>
    </source>
</evidence>
<name>A0ABR1R0T6_9PEZI</name>
<evidence type="ECO:0000256" key="1">
    <source>
        <dbReference type="ARBA" id="ARBA00023242"/>
    </source>
</evidence>
<dbReference type="CDD" id="cd00067">
    <property type="entry name" value="GAL4"/>
    <property type="match status" value="1"/>
</dbReference>
<keyword evidence="5" id="KW-1185">Reference proteome</keyword>
<gene>
    <name evidence="4" type="ORF">PG991_016197</name>
</gene>
<keyword evidence="1" id="KW-0539">Nucleus</keyword>
<dbReference type="PROSITE" id="PS50048">
    <property type="entry name" value="ZN2_CY6_FUNGAL_2"/>
    <property type="match status" value="1"/>
</dbReference>
<protein>
    <recommendedName>
        <fullName evidence="3">Zn(2)-C6 fungal-type domain-containing protein</fullName>
    </recommendedName>
</protein>
<accession>A0ABR1R0T6</accession>
<dbReference type="SMART" id="SM00066">
    <property type="entry name" value="GAL4"/>
    <property type="match status" value="1"/>
</dbReference>
<organism evidence="4 5">
    <name type="scientific">Apiospora marii</name>
    <dbReference type="NCBI Taxonomy" id="335849"/>
    <lineage>
        <taxon>Eukaryota</taxon>
        <taxon>Fungi</taxon>
        <taxon>Dikarya</taxon>
        <taxon>Ascomycota</taxon>
        <taxon>Pezizomycotina</taxon>
        <taxon>Sordariomycetes</taxon>
        <taxon>Xylariomycetidae</taxon>
        <taxon>Amphisphaeriales</taxon>
        <taxon>Apiosporaceae</taxon>
        <taxon>Apiospora</taxon>
    </lineage>
</organism>
<dbReference type="InterPro" id="IPR036864">
    <property type="entry name" value="Zn2-C6_fun-type_DNA-bd_sf"/>
</dbReference>
<dbReference type="InterPro" id="IPR001138">
    <property type="entry name" value="Zn2Cys6_DnaBD"/>
</dbReference>
<feature type="region of interest" description="Disordered" evidence="2">
    <location>
        <begin position="88"/>
        <end position="124"/>
    </location>
</feature>
<dbReference type="Pfam" id="PF00172">
    <property type="entry name" value="Zn_clus"/>
    <property type="match status" value="1"/>
</dbReference>
<dbReference type="Gene3D" id="4.10.240.10">
    <property type="entry name" value="Zn(2)-C6 fungal-type DNA-binding domain"/>
    <property type="match status" value="1"/>
</dbReference>
<proteinExistence type="predicted"/>
<sequence>MPRAPRTSCDRCHAQKLKCQKQYGTNVCSRCMKAGVTCLFSPPGRAAIRQTPVDSTADGSFHSQSQDELASVALQDIQMQFDWPTMSLDTPWEPLPELTPELPHGPESSTSSSEPAEPPQTPEDLRSSILCRLSNMAAEFDHLYSNAATEDLRHLPNDESIREIATKWGKEHNQQKVLEQLFASTQQLIGIYPEAMGQIFRERHKVDCQDPGCIHHEPLPAEFAGVGDLFEEHDGTARENIDHFLFDHLLLCHSRLNDLLGTLLLRLKMCSLISARTPVLEESDFDVPTLTVGNVVVSAHSATSMQALLLVHIATSLVSRARQLREKMVLALTDTRQATETRTSSKARLLDLRCDVLVEESESRLKLLKVARDHMSELRFEQ</sequence>
<evidence type="ECO:0000256" key="2">
    <source>
        <dbReference type="SAM" id="MobiDB-lite"/>
    </source>
</evidence>
<comment type="caution">
    <text evidence="4">The sequence shown here is derived from an EMBL/GenBank/DDBJ whole genome shotgun (WGS) entry which is preliminary data.</text>
</comment>
<dbReference type="EMBL" id="JAQQWI010000024">
    <property type="protein sequence ID" value="KAK7994609.1"/>
    <property type="molecule type" value="Genomic_DNA"/>
</dbReference>
<feature type="domain" description="Zn(2)-C6 fungal-type" evidence="3">
    <location>
        <begin position="8"/>
        <end position="40"/>
    </location>
</feature>
<dbReference type="SUPFAM" id="SSF57701">
    <property type="entry name" value="Zn2/Cys6 DNA-binding domain"/>
    <property type="match status" value="1"/>
</dbReference>